<comment type="caution">
    <text evidence="3">The sequence shown here is derived from an EMBL/GenBank/DDBJ whole genome shotgun (WGS) entry which is preliminary data.</text>
</comment>
<keyword evidence="4" id="KW-1185">Reference proteome</keyword>
<keyword evidence="1" id="KW-0732">Signal</keyword>
<evidence type="ECO:0000259" key="2">
    <source>
        <dbReference type="Pfam" id="PF01569"/>
    </source>
</evidence>
<accession>A0ABV3QY55</accession>
<reference evidence="3 4" key="1">
    <citation type="submission" date="2024-06" db="EMBL/GenBank/DDBJ databases">
        <authorList>
            <person name="Tuo L."/>
        </authorList>
    </citation>
    <scope>NUCLEOTIDE SEQUENCE [LARGE SCALE GENOMIC DNA]</scope>
    <source>
        <strain evidence="3 4">ZMM04-5</strain>
    </source>
</reference>
<dbReference type="Pfam" id="PF01569">
    <property type="entry name" value="PAP2"/>
    <property type="match status" value="1"/>
</dbReference>
<dbReference type="CDD" id="cd03398">
    <property type="entry name" value="PAP2_haloperoxidase"/>
    <property type="match status" value="1"/>
</dbReference>
<sequence length="439" mass="47692">MRSFARMLAALAVAMLAWCAVLPAQAAARPTSQEMLRDWYYLMNELVRHTATYSPPVASRSFGYLGVTAFEAAVGGSDSLVSLVGQLQGHTSVPQREPGAIYDEAVVTSAAMSDAIVYYFGNTGPTGQRAIRAAQKKWRSMVIDGVPEDVVARSETFGKAVAASIHEWSMDDGGATVTNMGFPEQLDLPAGEDKWVPTSAIRQQQLPLLPGWGNNRTFATPSGSTCGTPGNPPYSTEPGSQFYQEAIEVYETAKSATPEQIAIARFWSDDPMLSMTPPGHWISIALQVAEQADLSLDDTVDLLARMGVAMSDAFVGCWHDKYAFNLIRPVTYIKKVVDPKWEPILNTPPFPEYPSGHSTVSGAMDAVLTAFFGDNYAFEDKTGSPDGRNPRSFKSFRAAADEAGISRMYGGIHFRSAIVDGLEQGRCIGGYTNKLRTRR</sequence>
<dbReference type="PANTHER" id="PTHR34599">
    <property type="entry name" value="PEROXIDASE-RELATED"/>
    <property type="match status" value="1"/>
</dbReference>
<dbReference type="EC" id="1.11.1.-" evidence="3"/>
<dbReference type="InterPro" id="IPR036938">
    <property type="entry name" value="PAP2/HPO_sf"/>
</dbReference>
<evidence type="ECO:0000313" key="4">
    <source>
        <dbReference type="Proteomes" id="UP001556196"/>
    </source>
</evidence>
<gene>
    <name evidence="3" type="ORF">ABUE31_07260</name>
</gene>
<dbReference type="InterPro" id="IPR052559">
    <property type="entry name" value="V-haloperoxidase"/>
</dbReference>
<dbReference type="Proteomes" id="UP001556196">
    <property type="component" value="Unassembled WGS sequence"/>
</dbReference>
<proteinExistence type="predicted"/>
<dbReference type="EMBL" id="JBFOCI010000002">
    <property type="protein sequence ID" value="MEW9805775.1"/>
    <property type="molecule type" value="Genomic_DNA"/>
</dbReference>
<protein>
    <submittedName>
        <fullName evidence="3">Vanadium-dependent haloperoxidase</fullName>
        <ecNumber evidence="3">1.11.1.-</ecNumber>
    </submittedName>
</protein>
<dbReference type="RefSeq" id="WP_367722861.1">
    <property type="nucleotide sequence ID" value="NZ_JBFOCI010000002.1"/>
</dbReference>
<feature type="chain" id="PRO_5046789848" evidence="1">
    <location>
        <begin position="27"/>
        <end position="439"/>
    </location>
</feature>
<evidence type="ECO:0000313" key="3">
    <source>
        <dbReference type="EMBL" id="MEW9805775.1"/>
    </source>
</evidence>
<feature type="domain" description="Phosphatidic acid phosphatase type 2/haloperoxidase" evidence="2">
    <location>
        <begin position="313"/>
        <end position="434"/>
    </location>
</feature>
<dbReference type="SUPFAM" id="SSF48317">
    <property type="entry name" value="Acid phosphatase/Vanadium-dependent haloperoxidase"/>
    <property type="match status" value="1"/>
</dbReference>
<evidence type="ECO:0000256" key="1">
    <source>
        <dbReference type="SAM" id="SignalP"/>
    </source>
</evidence>
<name>A0ABV3QY55_9HYPH</name>
<dbReference type="Gene3D" id="1.10.606.20">
    <property type="match status" value="1"/>
</dbReference>
<dbReference type="InterPro" id="IPR000326">
    <property type="entry name" value="PAP2/HPO"/>
</dbReference>
<dbReference type="PANTHER" id="PTHR34599:SF2">
    <property type="entry name" value="TRAF-TYPE DOMAIN-CONTAINING PROTEIN"/>
    <property type="match status" value="1"/>
</dbReference>
<organism evidence="3 4">
    <name type="scientific">Mesorhizobium marinum</name>
    <dbReference type="NCBI Taxonomy" id="3228790"/>
    <lineage>
        <taxon>Bacteria</taxon>
        <taxon>Pseudomonadati</taxon>
        <taxon>Pseudomonadota</taxon>
        <taxon>Alphaproteobacteria</taxon>
        <taxon>Hyphomicrobiales</taxon>
        <taxon>Phyllobacteriaceae</taxon>
        <taxon>Mesorhizobium</taxon>
    </lineage>
</organism>
<feature type="signal peptide" evidence="1">
    <location>
        <begin position="1"/>
        <end position="26"/>
    </location>
</feature>
<dbReference type="GO" id="GO:0004601">
    <property type="term" value="F:peroxidase activity"/>
    <property type="evidence" value="ECO:0007669"/>
    <property type="project" value="UniProtKB-KW"/>
</dbReference>
<keyword evidence="3" id="KW-0560">Oxidoreductase</keyword>
<keyword evidence="3" id="KW-0575">Peroxidase</keyword>